<dbReference type="GO" id="GO:0006749">
    <property type="term" value="P:glutathione metabolic process"/>
    <property type="evidence" value="ECO:0007669"/>
    <property type="project" value="TreeGrafter"/>
</dbReference>
<comment type="similarity">
    <text evidence="1">Belongs to the GST superfamily. Zeta family.</text>
</comment>
<evidence type="ECO:0000313" key="5">
    <source>
        <dbReference type="Proteomes" id="UP000645257"/>
    </source>
</evidence>
<dbReference type="PROSITE" id="PS50404">
    <property type="entry name" value="GST_NTER"/>
    <property type="match status" value="1"/>
</dbReference>
<dbReference type="Gene3D" id="1.20.1050.10">
    <property type="match status" value="1"/>
</dbReference>
<feature type="domain" description="GST C-terminal" evidence="3">
    <location>
        <begin position="89"/>
        <end position="213"/>
    </location>
</feature>
<dbReference type="PROSITE" id="PS50405">
    <property type="entry name" value="GST_CTER"/>
    <property type="match status" value="1"/>
</dbReference>
<dbReference type="SFLD" id="SFLDS00019">
    <property type="entry name" value="Glutathione_Transferase_(cytos"/>
    <property type="match status" value="1"/>
</dbReference>
<dbReference type="CDD" id="cd03191">
    <property type="entry name" value="GST_C_Zeta"/>
    <property type="match status" value="1"/>
</dbReference>
<dbReference type="GO" id="GO:0016034">
    <property type="term" value="F:maleylacetoacetate isomerase activity"/>
    <property type="evidence" value="ECO:0007669"/>
    <property type="project" value="TreeGrafter"/>
</dbReference>
<dbReference type="SUPFAM" id="SSF47616">
    <property type="entry name" value="GST C-terminal domain-like"/>
    <property type="match status" value="1"/>
</dbReference>
<name>A0A918U9K4_9NEIS</name>
<dbReference type="InterPro" id="IPR005955">
    <property type="entry name" value="GST_Zeta"/>
</dbReference>
<dbReference type="InterPro" id="IPR040079">
    <property type="entry name" value="Glutathione_S-Trfase"/>
</dbReference>
<dbReference type="EMBL" id="BMYX01000008">
    <property type="protein sequence ID" value="GGY14275.1"/>
    <property type="molecule type" value="Genomic_DNA"/>
</dbReference>
<evidence type="ECO:0000259" key="3">
    <source>
        <dbReference type="PROSITE" id="PS50405"/>
    </source>
</evidence>
<dbReference type="FunFam" id="1.20.1050.10:FF:000017">
    <property type="entry name" value="Maleylacetoacetate isomerase"/>
    <property type="match status" value="1"/>
</dbReference>
<organism evidence="4 5">
    <name type="scientific">Paludibacterium paludis</name>
    <dbReference type="NCBI Taxonomy" id="1225769"/>
    <lineage>
        <taxon>Bacteria</taxon>
        <taxon>Pseudomonadati</taxon>
        <taxon>Pseudomonadota</taxon>
        <taxon>Betaproteobacteria</taxon>
        <taxon>Neisseriales</taxon>
        <taxon>Chromobacteriaceae</taxon>
        <taxon>Paludibacterium</taxon>
    </lineage>
</organism>
<evidence type="ECO:0000259" key="2">
    <source>
        <dbReference type="PROSITE" id="PS50404"/>
    </source>
</evidence>
<dbReference type="RefSeq" id="WP_189533273.1">
    <property type="nucleotide sequence ID" value="NZ_BMYX01000008.1"/>
</dbReference>
<keyword evidence="4" id="KW-0413">Isomerase</keyword>
<dbReference type="Proteomes" id="UP000645257">
    <property type="component" value="Unassembled WGS sequence"/>
</dbReference>
<dbReference type="InterPro" id="IPR034330">
    <property type="entry name" value="GST_Zeta_C"/>
</dbReference>
<gene>
    <name evidence="4" type="ORF">GCM10011289_16890</name>
</gene>
<dbReference type="PANTHER" id="PTHR42673:SF21">
    <property type="entry name" value="GLUTATHIONE S-TRANSFERASE YFCF"/>
    <property type="match status" value="1"/>
</dbReference>
<dbReference type="AlphaFoldDB" id="A0A918U9K4"/>
<dbReference type="GO" id="GO:0005737">
    <property type="term" value="C:cytoplasm"/>
    <property type="evidence" value="ECO:0007669"/>
    <property type="project" value="InterPro"/>
</dbReference>
<dbReference type="InterPro" id="IPR036282">
    <property type="entry name" value="Glutathione-S-Trfase_C_sf"/>
</dbReference>
<dbReference type="PANTHER" id="PTHR42673">
    <property type="entry name" value="MALEYLACETOACETATE ISOMERASE"/>
    <property type="match status" value="1"/>
</dbReference>
<keyword evidence="5" id="KW-1185">Reference proteome</keyword>
<protein>
    <submittedName>
        <fullName evidence="4">Maleylacetoacetate isomerase</fullName>
    </submittedName>
</protein>
<comment type="caution">
    <text evidence="4">The sequence shown here is derived from an EMBL/GenBank/DDBJ whole genome shotgun (WGS) entry which is preliminary data.</text>
</comment>
<dbReference type="CDD" id="cd03042">
    <property type="entry name" value="GST_N_Zeta"/>
    <property type="match status" value="1"/>
</dbReference>
<reference evidence="4" key="1">
    <citation type="journal article" date="2014" name="Int. J. Syst. Evol. Microbiol.">
        <title>Complete genome sequence of Corynebacterium casei LMG S-19264T (=DSM 44701T), isolated from a smear-ripened cheese.</title>
        <authorList>
            <consortium name="US DOE Joint Genome Institute (JGI-PGF)"/>
            <person name="Walter F."/>
            <person name="Albersmeier A."/>
            <person name="Kalinowski J."/>
            <person name="Ruckert C."/>
        </authorList>
    </citation>
    <scope>NUCLEOTIDE SEQUENCE</scope>
    <source>
        <strain evidence="4">KCTC 32182</strain>
    </source>
</reference>
<evidence type="ECO:0000313" key="4">
    <source>
        <dbReference type="EMBL" id="GGY14275.1"/>
    </source>
</evidence>
<accession>A0A918U9K4</accession>
<sequence length="215" mass="23851">MTERVLYGYFRSSAAYRVRLALNLKGLDYRQEAVNLLKGEQQAQHYLGINPQGLVPALADGPIVLTQSLAICEYLDEAYPATHRLLPGDAAQRAAIRAIALAVACDIHPLNNTRVLKYLTAELSLDDESRDAWYRHWVTKGLGVIERMVEGSAGRYAIGNSVTLADVCLVPQLFNAWRFNVDTSRWPTLERIDAALAELPAFRSAHPSQQADFVG</sequence>
<feature type="domain" description="GST N-terminal" evidence="2">
    <location>
        <begin position="2"/>
        <end position="83"/>
    </location>
</feature>
<dbReference type="NCBIfam" id="TIGR01262">
    <property type="entry name" value="maiA"/>
    <property type="match status" value="1"/>
</dbReference>
<proteinExistence type="inferred from homology"/>
<dbReference type="InterPro" id="IPR036249">
    <property type="entry name" value="Thioredoxin-like_sf"/>
</dbReference>
<evidence type="ECO:0000256" key="1">
    <source>
        <dbReference type="ARBA" id="ARBA00010007"/>
    </source>
</evidence>
<dbReference type="InterPro" id="IPR004045">
    <property type="entry name" value="Glutathione_S-Trfase_N"/>
</dbReference>
<dbReference type="GO" id="GO:0004364">
    <property type="term" value="F:glutathione transferase activity"/>
    <property type="evidence" value="ECO:0007669"/>
    <property type="project" value="TreeGrafter"/>
</dbReference>
<reference evidence="4" key="2">
    <citation type="submission" date="2020-09" db="EMBL/GenBank/DDBJ databases">
        <authorList>
            <person name="Sun Q."/>
            <person name="Kim S."/>
        </authorList>
    </citation>
    <scope>NUCLEOTIDE SEQUENCE</scope>
    <source>
        <strain evidence="4">KCTC 32182</strain>
    </source>
</reference>
<dbReference type="Gene3D" id="3.40.30.10">
    <property type="entry name" value="Glutaredoxin"/>
    <property type="match status" value="1"/>
</dbReference>
<dbReference type="SFLD" id="SFLDG00358">
    <property type="entry name" value="Main_(cytGST)"/>
    <property type="match status" value="1"/>
</dbReference>
<dbReference type="InterPro" id="IPR010987">
    <property type="entry name" value="Glutathione-S-Trfase_C-like"/>
</dbReference>
<dbReference type="SUPFAM" id="SSF52833">
    <property type="entry name" value="Thioredoxin-like"/>
    <property type="match status" value="1"/>
</dbReference>
<dbReference type="Pfam" id="PF02798">
    <property type="entry name" value="GST_N"/>
    <property type="match status" value="1"/>
</dbReference>
<dbReference type="InterPro" id="IPR034333">
    <property type="entry name" value="GST_Zeta_N"/>
</dbReference>
<dbReference type="GO" id="GO:0006559">
    <property type="term" value="P:L-phenylalanine catabolic process"/>
    <property type="evidence" value="ECO:0007669"/>
    <property type="project" value="TreeGrafter"/>
</dbReference>